<dbReference type="GO" id="GO:0009055">
    <property type="term" value="F:electron transfer activity"/>
    <property type="evidence" value="ECO:0007669"/>
    <property type="project" value="InterPro"/>
</dbReference>
<evidence type="ECO:0000256" key="8">
    <source>
        <dbReference type="SAM" id="SignalP"/>
    </source>
</evidence>
<keyword evidence="3 6" id="KW-0479">Metal-binding</keyword>
<dbReference type="RefSeq" id="WP_303592599.1">
    <property type="nucleotide sequence ID" value="NZ_JAUORK010000001.1"/>
</dbReference>
<feature type="binding site" description="covalent" evidence="7">
    <location>
        <position position="152"/>
    </location>
    <ligand>
        <name>heme c</name>
        <dbReference type="ChEBI" id="CHEBI:61717"/>
    </ligand>
</feature>
<evidence type="ECO:0000256" key="5">
    <source>
        <dbReference type="ARBA" id="ARBA00023004"/>
    </source>
</evidence>
<dbReference type="AlphaFoldDB" id="A0AAP4TVZ2"/>
<organism evidence="9 10">
    <name type="scientific">Cobetia amphilecti</name>
    <dbReference type="NCBI Taxonomy" id="1055104"/>
    <lineage>
        <taxon>Bacteria</taxon>
        <taxon>Pseudomonadati</taxon>
        <taxon>Pseudomonadota</taxon>
        <taxon>Gammaproteobacteria</taxon>
        <taxon>Oceanospirillales</taxon>
        <taxon>Halomonadaceae</taxon>
        <taxon>Cobetia</taxon>
    </lineage>
</organism>
<gene>
    <name evidence="9" type="ORF">Q4535_01275</name>
</gene>
<evidence type="ECO:0000256" key="1">
    <source>
        <dbReference type="ARBA" id="ARBA00022448"/>
    </source>
</evidence>
<evidence type="ECO:0000256" key="2">
    <source>
        <dbReference type="ARBA" id="ARBA00022617"/>
    </source>
</evidence>
<dbReference type="InterPro" id="IPR010980">
    <property type="entry name" value="Cyt_c/b562"/>
</dbReference>
<dbReference type="EMBL" id="JAUORK010000001">
    <property type="protein sequence ID" value="MDO6670739.1"/>
    <property type="molecule type" value="Genomic_DNA"/>
</dbReference>
<feature type="chain" id="PRO_5042838199" evidence="8">
    <location>
        <begin position="37"/>
        <end position="162"/>
    </location>
</feature>
<keyword evidence="1" id="KW-0813">Transport</keyword>
<dbReference type="PIRSF" id="PIRSF000027">
    <property type="entry name" value="Cytc_c_prime"/>
    <property type="match status" value="1"/>
</dbReference>
<dbReference type="Pfam" id="PF01322">
    <property type="entry name" value="Cytochrom_C_2"/>
    <property type="match status" value="1"/>
</dbReference>
<evidence type="ECO:0000256" key="4">
    <source>
        <dbReference type="ARBA" id="ARBA00022982"/>
    </source>
</evidence>
<name>A0AAP4TVZ2_9GAMM</name>
<dbReference type="PROSITE" id="PS51009">
    <property type="entry name" value="CYTCII"/>
    <property type="match status" value="1"/>
</dbReference>
<keyword evidence="4" id="KW-0249">Electron transport</keyword>
<dbReference type="SUPFAM" id="SSF47175">
    <property type="entry name" value="Cytochromes"/>
    <property type="match status" value="1"/>
</dbReference>
<feature type="signal peptide" evidence="8">
    <location>
        <begin position="1"/>
        <end position="36"/>
    </location>
</feature>
<accession>A0AAP4TVZ2</accession>
<evidence type="ECO:0000256" key="7">
    <source>
        <dbReference type="PIRSR" id="PIRSR000027-2"/>
    </source>
</evidence>
<dbReference type="Gene3D" id="1.20.120.10">
    <property type="entry name" value="Cytochrome c/b562"/>
    <property type="match status" value="1"/>
</dbReference>
<feature type="binding site" description="axial binding residue" evidence="6">
    <location>
        <position position="156"/>
    </location>
    <ligand>
        <name>heme c</name>
        <dbReference type="ChEBI" id="CHEBI:61717"/>
    </ligand>
    <ligandPart>
        <name>Fe</name>
        <dbReference type="ChEBI" id="CHEBI:18248"/>
    </ligandPart>
</feature>
<proteinExistence type="predicted"/>
<dbReference type="GO" id="GO:0022900">
    <property type="term" value="P:electron transport chain"/>
    <property type="evidence" value="ECO:0007669"/>
    <property type="project" value="InterPro"/>
</dbReference>
<evidence type="ECO:0000313" key="10">
    <source>
        <dbReference type="Proteomes" id="UP001170481"/>
    </source>
</evidence>
<dbReference type="GO" id="GO:0042597">
    <property type="term" value="C:periplasmic space"/>
    <property type="evidence" value="ECO:0007669"/>
    <property type="project" value="InterPro"/>
</dbReference>
<dbReference type="InterPro" id="IPR012127">
    <property type="entry name" value="Cyt_c_prime"/>
</dbReference>
<evidence type="ECO:0000256" key="3">
    <source>
        <dbReference type="ARBA" id="ARBA00022723"/>
    </source>
</evidence>
<sequence length="162" mass="17770">MSFYRPAGISRYRLTTGVLAAGVVLASLLASPAALADKTEDAIQYRQAVFQTLAWQFSPMGAMVKGKQDYDAEEFRTRAERLVLLAQMPWEGFIAGSYDGDTDALSKIESDRAGFDKRAEALMTQSRALADAAASQDLDALRSQFVETAKTCKGCHQQYRAD</sequence>
<keyword evidence="5 6" id="KW-0408">Iron</keyword>
<comment type="PTM">
    <text evidence="7">Binds 1 heme group per subunit.</text>
</comment>
<dbReference type="GO" id="GO:0020037">
    <property type="term" value="F:heme binding"/>
    <property type="evidence" value="ECO:0007669"/>
    <property type="project" value="InterPro"/>
</dbReference>
<reference evidence="9" key="1">
    <citation type="submission" date="2023-07" db="EMBL/GenBank/DDBJ databases">
        <title>Genome content predicts the carbon catabolic preferences of heterotrophic bacteria.</title>
        <authorList>
            <person name="Gralka M."/>
        </authorList>
    </citation>
    <scope>NUCLEOTIDE SEQUENCE</scope>
    <source>
        <strain evidence="9">C2R13</strain>
    </source>
</reference>
<dbReference type="InterPro" id="IPR002321">
    <property type="entry name" value="Cyt_c_II"/>
</dbReference>
<protein>
    <submittedName>
        <fullName evidence="9">Cytochrome c</fullName>
    </submittedName>
</protein>
<evidence type="ECO:0000256" key="6">
    <source>
        <dbReference type="PIRSR" id="PIRSR000027-1"/>
    </source>
</evidence>
<evidence type="ECO:0000313" key="9">
    <source>
        <dbReference type="EMBL" id="MDO6670739.1"/>
    </source>
</evidence>
<keyword evidence="2 7" id="KW-0349">Heme</keyword>
<feature type="binding site" description="covalent" evidence="7">
    <location>
        <position position="155"/>
    </location>
    <ligand>
        <name>heme c</name>
        <dbReference type="ChEBI" id="CHEBI:61717"/>
    </ligand>
</feature>
<dbReference type="GO" id="GO:0005506">
    <property type="term" value="F:iron ion binding"/>
    <property type="evidence" value="ECO:0007669"/>
    <property type="project" value="InterPro"/>
</dbReference>
<dbReference type="Proteomes" id="UP001170481">
    <property type="component" value="Unassembled WGS sequence"/>
</dbReference>
<comment type="caution">
    <text evidence="9">The sequence shown here is derived from an EMBL/GenBank/DDBJ whole genome shotgun (WGS) entry which is preliminary data.</text>
</comment>
<keyword evidence="8" id="KW-0732">Signal</keyword>